<proteinExistence type="predicted"/>
<dbReference type="InterPro" id="IPR044492">
    <property type="entry name" value="P_typ_ATPase_HD_dom"/>
</dbReference>
<organism evidence="12 13">
    <name type="scientific">Rhamnusium bicolor</name>
    <dbReference type="NCBI Taxonomy" id="1586634"/>
    <lineage>
        <taxon>Eukaryota</taxon>
        <taxon>Metazoa</taxon>
        <taxon>Ecdysozoa</taxon>
        <taxon>Arthropoda</taxon>
        <taxon>Hexapoda</taxon>
        <taxon>Insecta</taxon>
        <taxon>Pterygota</taxon>
        <taxon>Neoptera</taxon>
        <taxon>Endopterygota</taxon>
        <taxon>Coleoptera</taxon>
        <taxon>Polyphaga</taxon>
        <taxon>Cucujiformia</taxon>
        <taxon>Chrysomeloidea</taxon>
        <taxon>Cerambycidae</taxon>
        <taxon>Lepturinae</taxon>
        <taxon>Rhagiini</taxon>
        <taxon>Rhamnusium</taxon>
    </lineage>
</organism>
<dbReference type="InterPro" id="IPR023214">
    <property type="entry name" value="HAD_sf"/>
</dbReference>
<comment type="subcellular location">
    <subcellularLocation>
        <location evidence="1">Membrane</location>
        <topology evidence="1">Multi-pass membrane protein</topology>
    </subcellularLocation>
</comment>
<dbReference type="GO" id="GO:0046872">
    <property type="term" value="F:metal ion binding"/>
    <property type="evidence" value="ECO:0007669"/>
    <property type="project" value="UniProtKB-KW"/>
</dbReference>
<feature type="transmembrane region" description="Helical" evidence="11">
    <location>
        <begin position="485"/>
        <end position="505"/>
    </location>
</feature>
<dbReference type="GO" id="GO:0019829">
    <property type="term" value="F:ATPase-coupled monoatomic cation transmembrane transporter activity"/>
    <property type="evidence" value="ECO:0007669"/>
    <property type="project" value="TreeGrafter"/>
</dbReference>
<evidence type="ECO:0000313" key="13">
    <source>
        <dbReference type="Proteomes" id="UP001162156"/>
    </source>
</evidence>
<dbReference type="PANTHER" id="PTHR45630">
    <property type="entry name" value="CATION-TRANSPORTING ATPASE-RELATED"/>
    <property type="match status" value="1"/>
</dbReference>
<dbReference type="PRINTS" id="PR00119">
    <property type="entry name" value="CATATPASE"/>
</dbReference>
<comment type="caution">
    <text evidence="12">The sequence shown here is derived from an EMBL/GenBank/DDBJ whole genome shotgun (WGS) entry which is preliminary data.</text>
</comment>
<keyword evidence="9 11" id="KW-1133">Transmembrane helix</keyword>
<evidence type="ECO:0000313" key="12">
    <source>
        <dbReference type="EMBL" id="KAJ8927052.1"/>
    </source>
</evidence>
<keyword evidence="13" id="KW-1185">Reference proteome</keyword>
<evidence type="ECO:0000256" key="9">
    <source>
        <dbReference type="ARBA" id="ARBA00022989"/>
    </source>
</evidence>
<dbReference type="InterPro" id="IPR023298">
    <property type="entry name" value="ATPase_P-typ_TM_dom_sf"/>
</dbReference>
<dbReference type="NCBIfam" id="TIGR01657">
    <property type="entry name" value="P-ATPase-V"/>
    <property type="match status" value="1"/>
</dbReference>
<keyword evidence="4" id="KW-0479">Metal-binding</keyword>
<evidence type="ECO:0000256" key="7">
    <source>
        <dbReference type="ARBA" id="ARBA00022842"/>
    </source>
</evidence>
<evidence type="ECO:0000256" key="5">
    <source>
        <dbReference type="ARBA" id="ARBA00022741"/>
    </source>
</evidence>
<evidence type="ECO:0000256" key="4">
    <source>
        <dbReference type="ARBA" id="ARBA00022723"/>
    </source>
</evidence>
<dbReference type="AlphaFoldDB" id="A0AAV8WL72"/>
<dbReference type="NCBIfam" id="TIGR01494">
    <property type="entry name" value="ATPase_P-type"/>
    <property type="match status" value="1"/>
</dbReference>
<keyword evidence="7" id="KW-0460">Magnesium</keyword>
<dbReference type="PRINTS" id="PR00121">
    <property type="entry name" value="NAKATPASE"/>
</dbReference>
<dbReference type="GO" id="GO:0015203">
    <property type="term" value="F:polyamine transmembrane transporter activity"/>
    <property type="evidence" value="ECO:0007669"/>
    <property type="project" value="TreeGrafter"/>
</dbReference>
<dbReference type="SFLD" id="SFLDG00002">
    <property type="entry name" value="C1.7:_P-type_atpase_like"/>
    <property type="match status" value="1"/>
</dbReference>
<dbReference type="Pfam" id="PF13246">
    <property type="entry name" value="Cation_ATPase"/>
    <property type="match status" value="1"/>
</dbReference>
<keyword evidence="10 11" id="KW-0472">Membrane</keyword>
<keyword evidence="3 11" id="KW-0812">Transmembrane</keyword>
<evidence type="ECO:0000256" key="3">
    <source>
        <dbReference type="ARBA" id="ARBA00022692"/>
    </source>
</evidence>
<dbReference type="PROSITE" id="PS00154">
    <property type="entry name" value="ATPASE_E1_E2"/>
    <property type="match status" value="1"/>
</dbReference>
<feature type="transmembrane region" description="Helical" evidence="11">
    <location>
        <begin position="447"/>
        <end position="473"/>
    </location>
</feature>
<dbReference type="InterPro" id="IPR006544">
    <property type="entry name" value="P-type_TPase_V"/>
</dbReference>
<evidence type="ECO:0000256" key="2">
    <source>
        <dbReference type="ARBA" id="ARBA00022553"/>
    </source>
</evidence>
<dbReference type="InterPro" id="IPR036412">
    <property type="entry name" value="HAD-like_sf"/>
</dbReference>
<accession>A0AAV8WL72</accession>
<name>A0AAV8WL72_9CUCU</name>
<keyword evidence="6" id="KW-0067">ATP-binding</keyword>
<dbReference type="Gene3D" id="3.40.1110.10">
    <property type="entry name" value="Calcium-transporting ATPase, cytoplasmic domain N"/>
    <property type="match status" value="1"/>
</dbReference>
<dbReference type="FunFam" id="3.40.50.1000:FF:000045">
    <property type="entry name" value="Cation-transporting ATPase"/>
    <property type="match status" value="1"/>
</dbReference>
<dbReference type="EMBL" id="JANEYF010005738">
    <property type="protein sequence ID" value="KAJ8927052.1"/>
    <property type="molecule type" value="Genomic_DNA"/>
</dbReference>
<dbReference type="SUPFAM" id="SSF81665">
    <property type="entry name" value="Calcium ATPase, transmembrane domain M"/>
    <property type="match status" value="1"/>
</dbReference>
<dbReference type="GO" id="GO:0140358">
    <property type="term" value="F:P-type transmembrane transporter activity"/>
    <property type="evidence" value="ECO:0007669"/>
    <property type="project" value="InterPro"/>
</dbReference>
<evidence type="ECO:0000256" key="1">
    <source>
        <dbReference type="ARBA" id="ARBA00004141"/>
    </source>
</evidence>
<feature type="transmembrane region" description="Helical" evidence="11">
    <location>
        <begin position="599"/>
        <end position="618"/>
    </location>
</feature>
<sequence length="733" mass="82369">MTVGKLYALNRLKNYKIFCMNSRVINVSGSVDCICFDKTGTLTEDELDMWGIVPVEDNKIKTALKDVKALSSTSRLLRGMATCHSLSIINNELCGDPLDVKMFESTGWILDDVYDKASDGTRTNKHHHVVIKPDTSSNEEDVEIEIIHQFQFTSLLQRMSVVTKASDTSSYSVYCKGSPEMIISLSQPSSVPDNILSRLKGYTCQGYRVIALGKRDLEEISSEDIAKLHREEVECDLEFIGLIVLENKLKPQTTGVIRTLKEANLKVVMITGDNIQTGLHVAKECQMVDPDQTIIEVVAQEPTRYEAATIDYHISSQPSVYEKKIQYNGNNLDIERNQTLNYCFAITGHSWGTVVKYFPELVPKIVAKGVVFARMSGMQKQQLIEEVKNLGYYVAMCGDGANDCGALKAAHVGISLSEAESSVASPFTSKEPNISCIPKVIKEGRAALVTSFGVFKLMLCYSLTEFASVIILYNIDANLTSMQFLFIDICLILNFASFFGITKAYDTLDKVPPMTSLMGFIPISSMSFFMLLTTCFQIIAYYYIQTYEWFTPFVFNEEDDKNFLSYENYAIFTASMFQYITMAVVFSKGKPYRKQLYTNIFFTFSLLISTAVCVYITLNPAKWLRDLIELLIPPAYDGRYAIVIIALINFVACIIVEDVIVEFVLAKKVAPKFRNIDKSKQKFLKILRDLNDDTGWPKVSNASMILANLCEHENNGLVNNGFVGSQDTLITRF</sequence>
<dbReference type="SFLD" id="SFLDF00027">
    <property type="entry name" value="p-type_atpase"/>
    <property type="match status" value="1"/>
</dbReference>
<evidence type="ECO:0000256" key="6">
    <source>
        <dbReference type="ARBA" id="ARBA00022840"/>
    </source>
</evidence>
<evidence type="ECO:0000256" key="10">
    <source>
        <dbReference type="ARBA" id="ARBA00023136"/>
    </source>
</evidence>
<dbReference type="SUPFAM" id="SSF81660">
    <property type="entry name" value="Metal cation-transporting ATPase, ATP-binding domain N"/>
    <property type="match status" value="1"/>
</dbReference>
<evidence type="ECO:0000256" key="8">
    <source>
        <dbReference type="ARBA" id="ARBA00022967"/>
    </source>
</evidence>
<dbReference type="GO" id="GO:0006874">
    <property type="term" value="P:intracellular calcium ion homeostasis"/>
    <property type="evidence" value="ECO:0007669"/>
    <property type="project" value="TreeGrafter"/>
</dbReference>
<keyword evidence="2" id="KW-0597">Phosphoprotein</keyword>
<dbReference type="SUPFAM" id="SSF56784">
    <property type="entry name" value="HAD-like"/>
    <property type="match status" value="1"/>
</dbReference>
<keyword evidence="5" id="KW-0547">Nucleotide-binding</keyword>
<reference evidence="12" key="1">
    <citation type="journal article" date="2023" name="Insect Mol. Biol.">
        <title>Genome sequencing provides insights into the evolution of gene families encoding plant cell wall-degrading enzymes in longhorned beetles.</title>
        <authorList>
            <person name="Shin N.R."/>
            <person name="Okamura Y."/>
            <person name="Kirsch R."/>
            <person name="Pauchet Y."/>
        </authorList>
    </citation>
    <scope>NUCLEOTIDE SEQUENCE</scope>
    <source>
        <strain evidence="12">RBIC_L_NR</strain>
    </source>
</reference>
<dbReference type="Gene3D" id="3.40.50.1000">
    <property type="entry name" value="HAD superfamily/HAD-like"/>
    <property type="match status" value="1"/>
</dbReference>
<dbReference type="InterPro" id="IPR018303">
    <property type="entry name" value="ATPase_P-typ_P_site"/>
</dbReference>
<protein>
    <submittedName>
        <fullName evidence="12">Uncharacterized protein</fullName>
    </submittedName>
</protein>
<dbReference type="SFLD" id="SFLDS00003">
    <property type="entry name" value="Haloacid_Dehalogenase"/>
    <property type="match status" value="1"/>
</dbReference>
<evidence type="ECO:0000256" key="11">
    <source>
        <dbReference type="SAM" id="Phobius"/>
    </source>
</evidence>
<dbReference type="PANTHER" id="PTHR45630:SF8">
    <property type="entry name" value="CATION-TRANSPORTING ATPASE"/>
    <property type="match status" value="1"/>
</dbReference>
<feature type="transmembrane region" description="Helical" evidence="11">
    <location>
        <begin position="569"/>
        <end position="587"/>
    </location>
</feature>
<dbReference type="PROSITE" id="PS01229">
    <property type="entry name" value="COF_2"/>
    <property type="match status" value="1"/>
</dbReference>
<gene>
    <name evidence="12" type="ORF">NQ314_020520</name>
</gene>
<dbReference type="GO" id="GO:0016020">
    <property type="term" value="C:membrane"/>
    <property type="evidence" value="ECO:0007669"/>
    <property type="project" value="UniProtKB-SubCell"/>
</dbReference>
<dbReference type="InterPro" id="IPR023299">
    <property type="entry name" value="ATPase_P-typ_cyto_dom_N"/>
</dbReference>
<dbReference type="GO" id="GO:0016887">
    <property type="term" value="F:ATP hydrolysis activity"/>
    <property type="evidence" value="ECO:0007669"/>
    <property type="project" value="InterPro"/>
</dbReference>
<dbReference type="GO" id="GO:0005524">
    <property type="term" value="F:ATP binding"/>
    <property type="evidence" value="ECO:0007669"/>
    <property type="project" value="UniProtKB-KW"/>
</dbReference>
<feature type="transmembrane region" description="Helical" evidence="11">
    <location>
        <begin position="638"/>
        <end position="665"/>
    </location>
</feature>
<dbReference type="Proteomes" id="UP001162156">
    <property type="component" value="Unassembled WGS sequence"/>
</dbReference>
<dbReference type="InterPro" id="IPR001757">
    <property type="entry name" value="P_typ_ATPase"/>
</dbReference>
<keyword evidence="8" id="KW-1278">Translocase</keyword>
<feature type="transmembrane region" description="Helical" evidence="11">
    <location>
        <begin position="517"/>
        <end position="544"/>
    </location>
</feature>